<dbReference type="SUPFAM" id="SSF52096">
    <property type="entry name" value="ClpP/crotonase"/>
    <property type="match status" value="1"/>
</dbReference>
<dbReference type="Pfam" id="PF00378">
    <property type="entry name" value="ECH_1"/>
    <property type="match status" value="1"/>
</dbReference>
<proteinExistence type="inferred from homology"/>
<organism evidence="2">
    <name type="scientific">Sedimenticola thiotaurini</name>
    <dbReference type="NCBI Taxonomy" id="1543721"/>
    <lineage>
        <taxon>Bacteria</taxon>
        <taxon>Pseudomonadati</taxon>
        <taxon>Pseudomonadota</taxon>
        <taxon>Gammaproteobacteria</taxon>
        <taxon>Chromatiales</taxon>
        <taxon>Sedimenticolaceae</taxon>
        <taxon>Sedimenticola</taxon>
    </lineage>
</organism>
<dbReference type="Proteomes" id="UP000886251">
    <property type="component" value="Unassembled WGS sequence"/>
</dbReference>
<reference evidence="2" key="1">
    <citation type="journal article" date="2020" name="mSystems">
        <title>Genome- and Community-Level Interaction Insights into Carbon Utilization and Element Cycling Functions of Hydrothermarchaeota in Hydrothermal Sediment.</title>
        <authorList>
            <person name="Zhou Z."/>
            <person name="Liu Y."/>
            <person name="Xu W."/>
            <person name="Pan J."/>
            <person name="Luo Z.H."/>
            <person name="Li M."/>
        </authorList>
    </citation>
    <scope>NUCLEOTIDE SEQUENCE [LARGE SCALE GENOMIC DNA]</scope>
    <source>
        <strain evidence="2">HyVt-443</strain>
    </source>
</reference>
<evidence type="ECO:0000256" key="1">
    <source>
        <dbReference type="ARBA" id="ARBA00005254"/>
    </source>
</evidence>
<dbReference type="GO" id="GO:0003824">
    <property type="term" value="F:catalytic activity"/>
    <property type="evidence" value="ECO:0007669"/>
    <property type="project" value="UniProtKB-ARBA"/>
</dbReference>
<name>A0A831W6X6_9GAMM</name>
<dbReference type="GO" id="GO:0006635">
    <property type="term" value="P:fatty acid beta-oxidation"/>
    <property type="evidence" value="ECO:0007669"/>
    <property type="project" value="TreeGrafter"/>
</dbReference>
<protein>
    <submittedName>
        <fullName evidence="2">Enoyl-CoA hydratase</fullName>
    </submittedName>
</protein>
<dbReference type="AlphaFoldDB" id="A0A831W6X6"/>
<dbReference type="InterPro" id="IPR029045">
    <property type="entry name" value="ClpP/crotonase-like_dom_sf"/>
</dbReference>
<dbReference type="CDD" id="cd06558">
    <property type="entry name" value="crotonase-like"/>
    <property type="match status" value="1"/>
</dbReference>
<sequence length="299" mass="33527">MITTNKEAVTKSFRHVDLVFEPEHQVVWADLKYPGRPCMSRALLKDVAAAQRLIQQRATSAHEQGLDNRLIYQVLASSQPGVFNLGGDLAHFIELIRTRDRMQLFDYAKACIDILYQSATSYGLPFTTIALVQGETLGGGFEAALSANVMIAERGARFGFPETVFGLFPGMGAYSFLARRIAPALAKRVITSGRIYSAEELYDMGVVDVLAEDGRGREAVYDYIQHQRSRTAGFLAFDRVVDQFHPISYKELMDVVTLWVDTALELSDKNLRLMEYLVHAQEKRWGADRPEQGERAVAL</sequence>
<evidence type="ECO:0000313" key="2">
    <source>
        <dbReference type="EMBL" id="HEB95841.1"/>
    </source>
</evidence>
<comment type="caution">
    <text evidence="2">The sequence shown here is derived from an EMBL/GenBank/DDBJ whole genome shotgun (WGS) entry which is preliminary data.</text>
</comment>
<dbReference type="Gene3D" id="3.90.226.10">
    <property type="entry name" value="2-enoyl-CoA Hydratase, Chain A, domain 1"/>
    <property type="match status" value="1"/>
</dbReference>
<comment type="similarity">
    <text evidence="1">Belongs to the enoyl-CoA hydratase/isomerase family.</text>
</comment>
<dbReference type="Gene3D" id="6.20.390.30">
    <property type="match status" value="1"/>
</dbReference>
<gene>
    <name evidence="2" type="ORF">ENI96_05360</name>
</gene>
<dbReference type="EMBL" id="DRKP01000060">
    <property type="protein sequence ID" value="HEB95841.1"/>
    <property type="molecule type" value="Genomic_DNA"/>
</dbReference>
<dbReference type="InterPro" id="IPR001753">
    <property type="entry name" value="Enoyl-CoA_hydra/iso"/>
</dbReference>
<dbReference type="PANTHER" id="PTHR11941:SF54">
    <property type="entry name" value="ENOYL-COA HYDRATASE, MITOCHONDRIAL"/>
    <property type="match status" value="1"/>
</dbReference>
<dbReference type="PANTHER" id="PTHR11941">
    <property type="entry name" value="ENOYL-COA HYDRATASE-RELATED"/>
    <property type="match status" value="1"/>
</dbReference>
<accession>A0A831W6X6</accession>
<dbReference type="NCBIfam" id="NF006452">
    <property type="entry name" value="PRK08788.1"/>
    <property type="match status" value="1"/>
</dbReference>